<keyword evidence="2" id="KW-1185">Reference proteome</keyword>
<sequence length="47" mass="5382">MLKPGGYFVCIEIEKKDFPKERHPRIASSEMEEAIKLAGLNVSMKLF</sequence>
<evidence type="ECO:0000313" key="2">
    <source>
        <dbReference type="Proteomes" id="UP001472074"/>
    </source>
</evidence>
<dbReference type="RefSeq" id="WP_254786562.1">
    <property type="nucleotide sequence ID" value="NZ_CP151651.1"/>
</dbReference>
<dbReference type="Proteomes" id="UP001472074">
    <property type="component" value="Chromosome"/>
</dbReference>
<protein>
    <submittedName>
        <fullName evidence="1">Uncharacterized protein</fullName>
    </submittedName>
</protein>
<gene>
    <name evidence="1" type="ORF">AADC60_10955</name>
</gene>
<name>A0ABZ2ZNJ9_9BACI</name>
<organism evidence="1 2">
    <name type="scientific">Cytobacillus pseudoceanisediminis</name>
    <dbReference type="NCBI Taxonomy" id="3051614"/>
    <lineage>
        <taxon>Bacteria</taxon>
        <taxon>Bacillati</taxon>
        <taxon>Bacillota</taxon>
        <taxon>Bacilli</taxon>
        <taxon>Bacillales</taxon>
        <taxon>Bacillaceae</taxon>
        <taxon>Cytobacillus</taxon>
    </lineage>
</organism>
<proteinExistence type="predicted"/>
<dbReference type="EMBL" id="CP151651">
    <property type="protein sequence ID" value="WZP09621.1"/>
    <property type="molecule type" value="Genomic_DNA"/>
</dbReference>
<accession>A0ABZ2ZNJ9</accession>
<evidence type="ECO:0000313" key="1">
    <source>
        <dbReference type="EMBL" id="WZP09621.1"/>
    </source>
</evidence>
<reference evidence="1 2" key="1">
    <citation type="submission" date="2024-04" db="EMBL/GenBank/DDBJ databases">
        <title>Screening of coral probiotics and analysis of their probiotic properties.</title>
        <authorList>
            <person name="Wang S."/>
        </authorList>
    </citation>
    <scope>NUCLEOTIDE SEQUENCE [LARGE SCALE GENOMIC DNA]</scope>
    <source>
        <strain evidence="1 2">GXU-Z9</strain>
    </source>
</reference>